<proteinExistence type="predicted"/>
<evidence type="ECO:0000256" key="1">
    <source>
        <dbReference type="NCBIfam" id="TIGR03162"/>
    </source>
</evidence>
<dbReference type="SUPFAM" id="SSF53254">
    <property type="entry name" value="Phosphoglycerate mutase-like"/>
    <property type="match status" value="1"/>
</dbReference>
<evidence type="ECO:0000313" key="2">
    <source>
        <dbReference type="EMBL" id="GAA5100255.1"/>
    </source>
</evidence>
<dbReference type="InterPro" id="IPR017578">
    <property type="entry name" value="Ribazole_CobC"/>
</dbReference>
<dbReference type="RefSeq" id="WP_077925558.1">
    <property type="nucleotide sequence ID" value="NZ_BAABKE010000004.1"/>
</dbReference>
<dbReference type="InterPro" id="IPR013078">
    <property type="entry name" value="His_Pase_superF_clade-1"/>
</dbReference>
<dbReference type="NCBIfam" id="TIGR03162">
    <property type="entry name" value="ribazole_cobC"/>
    <property type="match status" value="1"/>
</dbReference>
<comment type="caution">
    <text evidence="2">The sequence shown here is derived from an EMBL/GenBank/DDBJ whole genome shotgun (WGS) entry which is preliminary data.</text>
</comment>
<name>A0ABP9MX90_9GAMM</name>
<dbReference type="SMART" id="SM00855">
    <property type="entry name" value="PGAM"/>
    <property type="match status" value="1"/>
</dbReference>
<reference evidence="3" key="1">
    <citation type="journal article" date="2019" name="Int. J. Syst. Evol. Microbiol.">
        <title>The Global Catalogue of Microorganisms (GCM) 10K type strain sequencing project: providing services to taxonomists for standard genome sequencing and annotation.</title>
        <authorList>
            <consortium name="The Broad Institute Genomics Platform"/>
            <consortium name="The Broad Institute Genome Sequencing Center for Infectious Disease"/>
            <person name="Wu L."/>
            <person name="Ma J."/>
        </authorList>
    </citation>
    <scope>NUCLEOTIDE SEQUENCE [LARGE SCALE GENOMIC DNA]</scope>
    <source>
        <strain evidence="3">JCM 18424</strain>
    </source>
</reference>
<dbReference type="PANTHER" id="PTHR48100:SF59">
    <property type="entry name" value="ADENOSYLCOBALAMIN_ALPHA-RIBAZOLE PHOSPHATASE"/>
    <property type="match status" value="1"/>
</dbReference>
<protein>
    <recommendedName>
        <fullName evidence="1">Alpha-ribazole phosphatase</fullName>
        <ecNumber evidence="1">3.1.3.73</ecNumber>
    </recommendedName>
</protein>
<organism evidence="2 3">
    <name type="scientific">Wohlfahrtiimonas larvae</name>
    <dbReference type="NCBI Taxonomy" id="1157986"/>
    <lineage>
        <taxon>Bacteria</taxon>
        <taxon>Pseudomonadati</taxon>
        <taxon>Pseudomonadota</taxon>
        <taxon>Gammaproteobacteria</taxon>
        <taxon>Cardiobacteriales</taxon>
        <taxon>Ignatzschineriaceae</taxon>
        <taxon>Wohlfahrtiimonas</taxon>
    </lineage>
</organism>
<dbReference type="PANTHER" id="PTHR48100">
    <property type="entry name" value="BROAD-SPECIFICITY PHOSPHATASE YOR283W-RELATED"/>
    <property type="match status" value="1"/>
</dbReference>
<keyword evidence="3" id="KW-1185">Reference proteome</keyword>
<dbReference type="EC" id="3.1.3.73" evidence="1"/>
<evidence type="ECO:0000313" key="3">
    <source>
        <dbReference type="Proteomes" id="UP001500631"/>
    </source>
</evidence>
<dbReference type="Pfam" id="PF00300">
    <property type="entry name" value="His_Phos_1"/>
    <property type="match status" value="1"/>
</dbReference>
<dbReference type="CDD" id="cd07067">
    <property type="entry name" value="HP_PGM_like"/>
    <property type="match status" value="1"/>
</dbReference>
<sequence length="176" mass="20130">MKLILIRHTSLNIASGICYGQSDIDVSSTFINEADIIKTQLSDYQFDATYTSPLQRCVKLANFCGFPDAIQTPQLMELNFGDWEGKLWDDINDPNLQNWFNDWLHIPATNGESFIMQYQRYVEFVEAIKIKHADQTIALFTHGGILHCARIHAGLDQFDNTFEHKPAYGEILTINL</sequence>
<dbReference type="EMBL" id="BAABKE010000004">
    <property type="protein sequence ID" value="GAA5100255.1"/>
    <property type="molecule type" value="Genomic_DNA"/>
</dbReference>
<gene>
    <name evidence="2" type="primary">cobC</name>
    <name evidence="2" type="ORF">GCM10023338_14770</name>
</gene>
<accession>A0ABP9MX90</accession>
<dbReference type="Gene3D" id="3.40.50.1240">
    <property type="entry name" value="Phosphoglycerate mutase-like"/>
    <property type="match status" value="1"/>
</dbReference>
<dbReference type="Proteomes" id="UP001500631">
    <property type="component" value="Unassembled WGS sequence"/>
</dbReference>
<dbReference type="InterPro" id="IPR050275">
    <property type="entry name" value="PGM_Phosphatase"/>
</dbReference>
<dbReference type="InterPro" id="IPR029033">
    <property type="entry name" value="His_PPase_superfam"/>
</dbReference>